<dbReference type="GO" id="GO:0070967">
    <property type="term" value="F:coenzyme F420 binding"/>
    <property type="evidence" value="ECO:0007669"/>
    <property type="project" value="TreeGrafter"/>
</dbReference>
<evidence type="ECO:0000256" key="1">
    <source>
        <dbReference type="ARBA" id="ARBA00023002"/>
    </source>
</evidence>
<dbReference type="InterPro" id="IPR052019">
    <property type="entry name" value="F420H2_bilvrd_red/Heme_oxyg"/>
</dbReference>
<keyword evidence="3" id="KW-1185">Reference proteome</keyword>
<dbReference type="InterPro" id="IPR024747">
    <property type="entry name" value="Pyridox_Oxase-rel"/>
</dbReference>
<dbReference type="Gene3D" id="2.30.110.10">
    <property type="entry name" value="Electron Transport, Fmn-binding Protein, Chain A"/>
    <property type="match status" value="1"/>
</dbReference>
<dbReference type="AlphaFoldDB" id="A0A1Y2MMR0"/>
<organism evidence="2 3">
    <name type="scientific">Pseudonocardia autotrophica</name>
    <name type="common">Amycolata autotrophica</name>
    <name type="synonym">Nocardia autotrophica</name>
    <dbReference type="NCBI Taxonomy" id="2074"/>
    <lineage>
        <taxon>Bacteria</taxon>
        <taxon>Bacillati</taxon>
        <taxon>Actinomycetota</taxon>
        <taxon>Actinomycetes</taxon>
        <taxon>Pseudonocardiales</taxon>
        <taxon>Pseudonocardiaceae</taxon>
        <taxon>Pseudonocardia</taxon>
    </lineage>
</organism>
<dbReference type="PANTHER" id="PTHR35176:SF6">
    <property type="entry name" value="HEME OXYGENASE HI_0854-RELATED"/>
    <property type="match status" value="1"/>
</dbReference>
<dbReference type="Pfam" id="PF12900">
    <property type="entry name" value="Pyridox_ox_2"/>
    <property type="match status" value="1"/>
</dbReference>
<dbReference type="PANTHER" id="PTHR35176">
    <property type="entry name" value="HEME OXYGENASE HI_0854-RELATED"/>
    <property type="match status" value="1"/>
</dbReference>
<dbReference type="GO" id="GO:0005829">
    <property type="term" value="C:cytosol"/>
    <property type="evidence" value="ECO:0007669"/>
    <property type="project" value="TreeGrafter"/>
</dbReference>
<dbReference type="EMBL" id="MIGB01000038">
    <property type="protein sequence ID" value="OSY36545.1"/>
    <property type="molecule type" value="Genomic_DNA"/>
</dbReference>
<comment type="caution">
    <text evidence="2">The sequence shown here is derived from an EMBL/GenBank/DDBJ whole genome shotgun (WGS) entry which is preliminary data.</text>
</comment>
<dbReference type="InterPro" id="IPR012349">
    <property type="entry name" value="Split_barrel_FMN-bd"/>
</dbReference>
<dbReference type="Proteomes" id="UP000194360">
    <property type="component" value="Unassembled WGS sequence"/>
</dbReference>
<dbReference type="OrthoDB" id="5242787at2"/>
<dbReference type="GO" id="GO:0016627">
    <property type="term" value="F:oxidoreductase activity, acting on the CH-CH group of donors"/>
    <property type="evidence" value="ECO:0007669"/>
    <property type="project" value="TreeGrafter"/>
</dbReference>
<proteinExistence type="predicted"/>
<dbReference type="STRING" id="2074.BG845_05311"/>
<name>A0A1Y2MMR0_PSEAH</name>
<evidence type="ECO:0000313" key="2">
    <source>
        <dbReference type="EMBL" id="OSY36545.1"/>
    </source>
</evidence>
<dbReference type="SUPFAM" id="SSF50475">
    <property type="entry name" value="FMN-binding split barrel"/>
    <property type="match status" value="1"/>
</dbReference>
<gene>
    <name evidence="2" type="ORF">BG845_05311</name>
</gene>
<reference evidence="2 3" key="1">
    <citation type="submission" date="2016-09" db="EMBL/GenBank/DDBJ databases">
        <title>Pseudonocardia autotrophica DSM535, a candidate organism with high potential of specific P450 cytochromes.</title>
        <authorList>
            <person name="Grumaz C."/>
            <person name="Vainshtein Y."/>
            <person name="Kirstahler P."/>
            <person name="Sohn K."/>
        </authorList>
    </citation>
    <scope>NUCLEOTIDE SEQUENCE [LARGE SCALE GENOMIC DNA]</scope>
    <source>
        <strain evidence="2 3">DSM 535</strain>
    </source>
</reference>
<dbReference type="RefSeq" id="WP_085915446.1">
    <property type="nucleotide sequence ID" value="NZ_AP018920.1"/>
</dbReference>
<keyword evidence="1" id="KW-0560">Oxidoreductase</keyword>
<accession>A0A1Y2MMR0</accession>
<sequence length="140" mass="15354">MSFVMAPDEREAFLAGVHVGVLAVERDGRAPLAVPIWYDYRDGEILLWMHRGSAKDRAIRAAGRFSFTVQSETVPYRYVTAEGPVTAADRAPTRAEATAIAGRYLPDGEAAAFVGDGPDADSVLVRMRPERWLSNDQSKT</sequence>
<protein>
    <submittedName>
        <fullName evidence="2">Pyridoxamine 5'-phosphate oxidase</fullName>
    </submittedName>
</protein>
<evidence type="ECO:0000313" key="3">
    <source>
        <dbReference type="Proteomes" id="UP000194360"/>
    </source>
</evidence>